<dbReference type="InterPro" id="IPR023561">
    <property type="entry name" value="Carbonic_anhydrase_a-class"/>
</dbReference>
<dbReference type="AlphaFoldDB" id="A0A9W2YHU5"/>
<feature type="domain" description="Alpha-carbonic anhydrase" evidence="9">
    <location>
        <begin position="150"/>
        <end position="410"/>
    </location>
</feature>
<keyword evidence="4 8" id="KW-0479">Metal-binding</keyword>
<evidence type="ECO:0000256" key="1">
    <source>
        <dbReference type="ARBA" id="ARBA00002904"/>
    </source>
</evidence>
<name>A0A9W2YHU5_BIOGL</name>
<dbReference type="InterPro" id="IPR036398">
    <property type="entry name" value="CA_dom_sf"/>
</dbReference>
<comment type="similarity">
    <text evidence="2 8">Belongs to the alpha-carbonic anhydrase family.</text>
</comment>
<dbReference type="Pfam" id="PF00194">
    <property type="entry name" value="Carb_anhydrase"/>
    <property type="match status" value="1"/>
</dbReference>
<keyword evidence="10" id="KW-1185">Reference proteome</keyword>
<comment type="catalytic activity">
    <reaction evidence="7 8">
        <text>hydrogencarbonate + H(+) = CO2 + H2O</text>
        <dbReference type="Rhea" id="RHEA:10748"/>
        <dbReference type="ChEBI" id="CHEBI:15377"/>
        <dbReference type="ChEBI" id="CHEBI:15378"/>
        <dbReference type="ChEBI" id="CHEBI:16526"/>
        <dbReference type="ChEBI" id="CHEBI:17544"/>
        <dbReference type="EC" id="4.2.1.1"/>
    </reaction>
</comment>
<evidence type="ECO:0000256" key="3">
    <source>
        <dbReference type="ARBA" id="ARBA00012925"/>
    </source>
</evidence>
<accession>A0A9W2YHU5</accession>
<evidence type="ECO:0000256" key="2">
    <source>
        <dbReference type="ARBA" id="ARBA00010718"/>
    </source>
</evidence>
<dbReference type="GO" id="GO:0004089">
    <property type="term" value="F:carbonate dehydratase activity"/>
    <property type="evidence" value="ECO:0007669"/>
    <property type="project" value="UniProtKB-UniRule"/>
</dbReference>
<dbReference type="RefSeq" id="XP_055862294.1">
    <property type="nucleotide sequence ID" value="XM_056006319.1"/>
</dbReference>
<keyword evidence="6 8" id="KW-0456">Lyase</keyword>
<dbReference type="InterPro" id="IPR018338">
    <property type="entry name" value="Carbonic_anhydrase_a-class_CS"/>
</dbReference>
<evidence type="ECO:0000313" key="10">
    <source>
        <dbReference type="Proteomes" id="UP001165740"/>
    </source>
</evidence>
<evidence type="ECO:0000259" key="9">
    <source>
        <dbReference type="PROSITE" id="PS51144"/>
    </source>
</evidence>
<dbReference type="GO" id="GO:0005886">
    <property type="term" value="C:plasma membrane"/>
    <property type="evidence" value="ECO:0007669"/>
    <property type="project" value="TreeGrafter"/>
</dbReference>
<dbReference type="CDD" id="cd00326">
    <property type="entry name" value="alpha_CA"/>
    <property type="match status" value="1"/>
</dbReference>
<evidence type="ECO:0000256" key="4">
    <source>
        <dbReference type="ARBA" id="ARBA00022723"/>
    </source>
</evidence>
<organism evidence="10 11">
    <name type="scientific">Biomphalaria glabrata</name>
    <name type="common">Bloodfluke planorb</name>
    <name type="synonym">Freshwater snail</name>
    <dbReference type="NCBI Taxonomy" id="6526"/>
    <lineage>
        <taxon>Eukaryota</taxon>
        <taxon>Metazoa</taxon>
        <taxon>Spiralia</taxon>
        <taxon>Lophotrochozoa</taxon>
        <taxon>Mollusca</taxon>
        <taxon>Gastropoda</taxon>
        <taxon>Heterobranchia</taxon>
        <taxon>Euthyneura</taxon>
        <taxon>Panpulmonata</taxon>
        <taxon>Hygrophila</taxon>
        <taxon>Lymnaeoidea</taxon>
        <taxon>Planorbidae</taxon>
        <taxon>Biomphalaria</taxon>
    </lineage>
</organism>
<dbReference type="Gene3D" id="3.10.200.10">
    <property type="entry name" value="Alpha carbonic anhydrase"/>
    <property type="match status" value="1"/>
</dbReference>
<dbReference type="EC" id="4.2.1.1" evidence="3 8"/>
<dbReference type="OrthoDB" id="429145at2759"/>
<evidence type="ECO:0000313" key="11">
    <source>
        <dbReference type="RefSeq" id="XP_055862294.1"/>
    </source>
</evidence>
<reference evidence="11" key="1">
    <citation type="submission" date="2025-08" db="UniProtKB">
        <authorList>
            <consortium name="RefSeq"/>
        </authorList>
    </citation>
    <scope>IDENTIFICATION</scope>
</reference>
<dbReference type="InterPro" id="IPR001148">
    <property type="entry name" value="CA_dom"/>
</dbReference>
<keyword evidence="5 8" id="KW-0862">Zinc</keyword>
<evidence type="ECO:0000256" key="8">
    <source>
        <dbReference type="RuleBase" id="RU367011"/>
    </source>
</evidence>
<keyword evidence="8" id="KW-0732">Signal</keyword>
<protein>
    <recommendedName>
        <fullName evidence="3 8">Carbonic anhydrase</fullName>
        <ecNumber evidence="3 8">4.2.1.1</ecNumber>
    </recommendedName>
</protein>
<dbReference type="SUPFAM" id="SSF51069">
    <property type="entry name" value="Carbonic anhydrase"/>
    <property type="match status" value="1"/>
</dbReference>
<dbReference type="PANTHER" id="PTHR18952">
    <property type="entry name" value="CARBONIC ANHYDRASE"/>
    <property type="match status" value="1"/>
</dbReference>
<dbReference type="GO" id="GO:0008270">
    <property type="term" value="F:zinc ion binding"/>
    <property type="evidence" value="ECO:0007669"/>
    <property type="project" value="UniProtKB-UniRule"/>
</dbReference>
<dbReference type="PANTHER" id="PTHR18952:SF265">
    <property type="entry name" value="CARBONIC ANHYDRASE"/>
    <property type="match status" value="1"/>
</dbReference>
<comment type="function">
    <text evidence="1 8">Reversible hydration of carbon dioxide.</text>
</comment>
<dbReference type="SMART" id="SM01057">
    <property type="entry name" value="Carb_anhydrase"/>
    <property type="match status" value="1"/>
</dbReference>
<evidence type="ECO:0000256" key="5">
    <source>
        <dbReference type="ARBA" id="ARBA00022833"/>
    </source>
</evidence>
<dbReference type="PROSITE" id="PS51144">
    <property type="entry name" value="ALPHA_CA_2"/>
    <property type="match status" value="1"/>
</dbReference>
<evidence type="ECO:0000256" key="6">
    <source>
        <dbReference type="ARBA" id="ARBA00023239"/>
    </source>
</evidence>
<feature type="signal peptide" evidence="8">
    <location>
        <begin position="1"/>
        <end position="29"/>
    </location>
</feature>
<gene>
    <name evidence="11" type="primary">LOC106073247</name>
</gene>
<evidence type="ECO:0000256" key="7">
    <source>
        <dbReference type="ARBA" id="ARBA00048348"/>
    </source>
</evidence>
<feature type="chain" id="PRO_5041019914" description="Carbonic anhydrase" evidence="8">
    <location>
        <begin position="30"/>
        <end position="415"/>
    </location>
</feature>
<dbReference type="PROSITE" id="PS00162">
    <property type="entry name" value="ALPHA_CA_1"/>
    <property type="match status" value="1"/>
</dbReference>
<proteinExistence type="inferred from homology"/>
<comment type="cofactor">
    <cofactor evidence="8">
        <name>Zn(2+)</name>
        <dbReference type="ChEBI" id="CHEBI:29105"/>
    </cofactor>
</comment>
<sequence length="415" mass="47064">MLPADVSSLFRCVCMVGYVCLLTICPVQASMEYNPASDGPGRLIKYIPFRRHSSYPRNQPTLPRVLVRTSGTLSTARTRLDKVRELKLVHPIRIQTLPSRNSLPRNDNIGNRFLSRLLNVKNERPLAEQSVLRPVQHRYDPLSEQGKKFNIWSYDDSDSLKVGPRVWPQAFPNCGHRYQSPIDIMATHFQYRPMSPIALTSVDHTGLSDVVFSNDGFTATIKPLHKNIYIDCEDMPGRFILSGIHFHWGRTDHIGSEHLLDGHAFPLEMHLVAYNSEFPSLGEAEGKENGVHTVAIFFEVSDIPNQGLNFCVENFKNIQRPGADVKGEHFNISQLFPPPGQPYFRYLGSLTTPPCTENVIWSVFAVPQVISLHQLSRFRTLGMSTELNPYIGGNVRPLQPIDNRIIYTNDVIYKK</sequence>
<dbReference type="GeneID" id="106073247"/>
<dbReference type="Proteomes" id="UP001165740">
    <property type="component" value="Chromosome 12"/>
</dbReference>